<accession>A0A6A0B2J9</accession>
<evidence type="ECO:0000313" key="3">
    <source>
        <dbReference type="Proteomes" id="UP000484988"/>
    </source>
</evidence>
<keyword evidence="3" id="KW-1185">Reference proteome</keyword>
<sequence>MLTRSDSSPPESAVGTTPALPPGGGRRMSGGVSPGITADSPPLASRNAGLRYLRPLVTLREHSAALGK</sequence>
<dbReference type="EMBL" id="BLLG01000021">
    <property type="protein sequence ID" value="GFH38935.1"/>
    <property type="molecule type" value="Genomic_DNA"/>
</dbReference>
<feature type="region of interest" description="Disordered" evidence="1">
    <location>
        <begin position="1"/>
        <end position="47"/>
    </location>
</feature>
<organism evidence="2 3">
    <name type="scientific">Streptomyces pacificus</name>
    <dbReference type="NCBI Taxonomy" id="2705029"/>
    <lineage>
        <taxon>Bacteria</taxon>
        <taxon>Bacillati</taxon>
        <taxon>Actinomycetota</taxon>
        <taxon>Actinomycetes</taxon>
        <taxon>Kitasatosporales</taxon>
        <taxon>Streptomycetaceae</taxon>
        <taxon>Streptomyces</taxon>
    </lineage>
</organism>
<proteinExistence type="predicted"/>
<gene>
    <name evidence="2" type="ORF">SCWH03_51980</name>
</gene>
<feature type="compositionally biased region" description="Polar residues" evidence="1">
    <location>
        <begin position="1"/>
        <end position="10"/>
    </location>
</feature>
<evidence type="ECO:0000313" key="2">
    <source>
        <dbReference type="EMBL" id="GFH38935.1"/>
    </source>
</evidence>
<name>A0A6A0B2J9_9ACTN</name>
<reference evidence="2 3" key="1">
    <citation type="submission" date="2020-02" db="EMBL/GenBank/DDBJ databases">
        <title>Whole Genome Shotgun Sequence of Streptomyces sp. strain CWH03.</title>
        <authorList>
            <person name="Dohra H."/>
            <person name="Kodani S."/>
            <person name="Yamamura H."/>
        </authorList>
    </citation>
    <scope>NUCLEOTIDE SEQUENCE [LARGE SCALE GENOMIC DNA]</scope>
    <source>
        <strain evidence="2 3">CWH03</strain>
    </source>
</reference>
<dbReference type="AlphaFoldDB" id="A0A6A0B2J9"/>
<evidence type="ECO:0000256" key="1">
    <source>
        <dbReference type="SAM" id="MobiDB-lite"/>
    </source>
</evidence>
<protein>
    <submittedName>
        <fullName evidence="2">Uncharacterized protein</fullName>
    </submittedName>
</protein>
<comment type="caution">
    <text evidence="2">The sequence shown here is derived from an EMBL/GenBank/DDBJ whole genome shotgun (WGS) entry which is preliminary data.</text>
</comment>
<dbReference type="Proteomes" id="UP000484988">
    <property type="component" value="Unassembled WGS sequence"/>
</dbReference>